<dbReference type="Gene3D" id="3.40.50.2000">
    <property type="entry name" value="Glycogen Phosphorylase B"/>
    <property type="match status" value="2"/>
</dbReference>
<dbReference type="RefSeq" id="WP_121907884.1">
    <property type="nucleotide sequence ID" value="NZ_REFC01000013.1"/>
</dbReference>
<dbReference type="PANTHER" id="PTHR43174:SF1">
    <property type="entry name" value="UDP-N-ACETYLGLUCOSAMINE 2-EPIMERASE"/>
    <property type="match status" value="1"/>
</dbReference>
<dbReference type="InterPro" id="IPR029767">
    <property type="entry name" value="WecB-like"/>
</dbReference>
<keyword evidence="4" id="KW-1185">Reference proteome</keyword>
<comment type="similarity">
    <text evidence="1">Belongs to the UDP-N-acetylglucosamine 2-epimerase family.</text>
</comment>
<protein>
    <submittedName>
        <fullName evidence="3">UDP-GlcNAc3NAcA epimerase</fullName>
    </submittedName>
</protein>
<dbReference type="GO" id="GO:0016853">
    <property type="term" value="F:isomerase activity"/>
    <property type="evidence" value="ECO:0007669"/>
    <property type="project" value="UniProtKB-KW"/>
</dbReference>
<keyword evidence="1" id="KW-0413">Isomerase</keyword>
<evidence type="ECO:0000313" key="4">
    <source>
        <dbReference type="Proteomes" id="UP000271339"/>
    </source>
</evidence>
<dbReference type="Pfam" id="PF02350">
    <property type="entry name" value="Epimerase_2"/>
    <property type="match status" value="1"/>
</dbReference>
<sequence length="362" mass="40628">MKIVTIIGARPQFIKSAAVSQAIIDFNTENLGETVEEIIVHTGQHYDSNMSDVFFDQMNIPKPKYHLDINGLSHGAMTGQMLEEIEKVLQTETPDWVLIYGDTNSTLAGALAASKLHIKVAHVEAGLRSFNMNMPEEVNRILTDRVSTILFCPTDSAIENLEKEGYKNLDITIVKNGDVMLDASMLFSAFAKAPSEKLPNSFLLATIHRAENTDDPNRLKGIFKALNTISEEKPIVLPLHPRTKKYIEKYNIQLSPNLFCIDPVGYLEMLFLLQNCDMVLTDSGGLQKEAFFFEKFCLTLRDETEWVELIENGFNVLVGADYNTIVDAYNEKSRSTPNFSMDLYGNGAASRIIIENLLKFTI</sequence>
<dbReference type="AlphaFoldDB" id="A0A3L9YLQ9"/>
<reference evidence="3 4" key="1">
    <citation type="submission" date="2018-10" db="EMBL/GenBank/DDBJ databases">
        <title>Genomic Encyclopedia of Archaeal and Bacterial Type Strains, Phase II (KMG-II): from individual species to whole genera.</title>
        <authorList>
            <person name="Goeker M."/>
        </authorList>
    </citation>
    <scope>NUCLEOTIDE SEQUENCE [LARGE SCALE GENOMIC DNA]</scope>
    <source>
        <strain evidence="3 4">DSM 23424</strain>
    </source>
</reference>
<dbReference type="EMBL" id="REFC01000013">
    <property type="protein sequence ID" value="RMA58948.1"/>
    <property type="molecule type" value="Genomic_DNA"/>
</dbReference>
<organism evidence="3 4">
    <name type="scientific">Ulvibacter antarcticus</name>
    <dbReference type="NCBI Taxonomy" id="442714"/>
    <lineage>
        <taxon>Bacteria</taxon>
        <taxon>Pseudomonadati</taxon>
        <taxon>Bacteroidota</taxon>
        <taxon>Flavobacteriia</taxon>
        <taxon>Flavobacteriales</taxon>
        <taxon>Flavobacteriaceae</taxon>
        <taxon>Ulvibacter</taxon>
    </lineage>
</organism>
<dbReference type="SUPFAM" id="SSF53756">
    <property type="entry name" value="UDP-Glycosyltransferase/glycogen phosphorylase"/>
    <property type="match status" value="1"/>
</dbReference>
<evidence type="ECO:0000256" key="1">
    <source>
        <dbReference type="RuleBase" id="RU003513"/>
    </source>
</evidence>
<dbReference type="OrthoDB" id="9803238at2"/>
<dbReference type="CDD" id="cd03786">
    <property type="entry name" value="GTB_UDP-GlcNAc_2-Epimerase"/>
    <property type="match status" value="1"/>
</dbReference>
<evidence type="ECO:0000259" key="2">
    <source>
        <dbReference type="Pfam" id="PF02350"/>
    </source>
</evidence>
<accession>A0A3L9YLQ9</accession>
<feature type="domain" description="UDP-N-acetylglucosamine 2-epimerase" evidence="2">
    <location>
        <begin position="34"/>
        <end position="357"/>
    </location>
</feature>
<dbReference type="PANTHER" id="PTHR43174">
    <property type="entry name" value="UDP-N-ACETYLGLUCOSAMINE 2-EPIMERASE"/>
    <property type="match status" value="1"/>
</dbReference>
<dbReference type="NCBIfam" id="TIGR00236">
    <property type="entry name" value="wecB"/>
    <property type="match status" value="1"/>
</dbReference>
<dbReference type="Proteomes" id="UP000271339">
    <property type="component" value="Unassembled WGS sequence"/>
</dbReference>
<proteinExistence type="inferred from homology"/>
<name>A0A3L9YLQ9_9FLAO</name>
<dbReference type="InterPro" id="IPR003331">
    <property type="entry name" value="UDP_GlcNAc_Epimerase_2_dom"/>
</dbReference>
<comment type="caution">
    <text evidence="3">The sequence shown here is derived from an EMBL/GenBank/DDBJ whole genome shotgun (WGS) entry which is preliminary data.</text>
</comment>
<evidence type="ECO:0000313" key="3">
    <source>
        <dbReference type="EMBL" id="RMA58948.1"/>
    </source>
</evidence>
<gene>
    <name evidence="3" type="ORF">BXY75_2330</name>
</gene>